<dbReference type="RefSeq" id="WP_133283400.1">
    <property type="nucleotide sequence ID" value="NZ_SMSI01000001.1"/>
</dbReference>
<feature type="region of interest" description="Disordered" evidence="1">
    <location>
        <begin position="1"/>
        <end position="23"/>
    </location>
</feature>
<evidence type="ECO:0000313" key="2">
    <source>
        <dbReference type="EMBL" id="TDH38566.1"/>
    </source>
</evidence>
<dbReference type="EMBL" id="SMSI01000001">
    <property type="protein sequence ID" value="TDH38566.1"/>
    <property type="molecule type" value="Genomic_DNA"/>
</dbReference>
<evidence type="ECO:0000256" key="1">
    <source>
        <dbReference type="SAM" id="MobiDB-lite"/>
    </source>
</evidence>
<organism evidence="2 3">
    <name type="scientific">Pseudohoeflea suaedae</name>
    <dbReference type="NCBI Taxonomy" id="877384"/>
    <lineage>
        <taxon>Bacteria</taxon>
        <taxon>Pseudomonadati</taxon>
        <taxon>Pseudomonadota</taxon>
        <taxon>Alphaproteobacteria</taxon>
        <taxon>Hyphomicrobiales</taxon>
        <taxon>Rhizobiaceae</taxon>
        <taxon>Pseudohoeflea</taxon>
    </lineage>
</organism>
<reference evidence="2 3" key="1">
    <citation type="journal article" date="2013" name="Int. J. Syst. Evol. Microbiol.">
        <title>Hoeflea suaedae sp. nov., an endophytic bacterium isolated from the root of the halophyte Suaeda maritima.</title>
        <authorList>
            <person name="Chung E.J."/>
            <person name="Park J.A."/>
            <person name="Pramanik P."/>
            <person name="Bibi F."/>
            <person name="Jeon C.O."/>
            <person name="Chung Y.R."/>
        </authorList>
    </citation>
    <scope>NUCLEOTIDE SEQUENCE [LARGE SCALE GENOMIC DNA]</scope>
    <source>
        <strain evidence="2 3">YC6898</strain>
    </source>
</reference>
<protein>
    <submittedName>
        <fullName evidence="2">Uncharacterized protein</fullName>
    </submittedName>
</protein>
<dbReference type="OrthoDB" id="8382332at2"/>
<dbReference type="AlphaFoldDB" id="A0A4R5PNF7"/>
<gene>
    <name evidence="2" type="ORF">E2A64_05550</name>
</gene>
<keyword evidence="3" id="KW-1185">Reference proteome</keyword>
<proteinExistence type="predicted"/>
<name>A0A4R5PNF7_9HYPH</name>
<dbReference type="Proteomes" id="UP000295131">
    <property type="component" value="Unassembled WGS sequence"/>
</dbReference>
<accession>A0A4R5PNF7</accession>
<evidence type="ECO:0000313" key="3">
    <source>
        <dbReference type="Proteomes" id="UP000295131"/>
    </source>
</evidence>
<sequence length="62" mass="6834">MTGTDHQHSAAVEEAAQWLSQQQEVPRPAVPHLRNMFGLHAVEAVEAIRLADQYRAKGRATG</sequence>
<comment type="caution">
    <text evidence="2">The sequence shown here is derived from an EMBL/GenBank/DDBJ whole genome shotgun (WGS) entry which is preliminary data.</text>
</comment>